<evidence type="ECO:0000256" key="14">
    <source>
        <dbReference type="ARBA" id="ARBA00038612"/>
    </source>
</evidence>
<dbReference type="InterPro" id="IPR036961">
    <property type="entry name" value="Kinesin_motor_dom_sf"/>
</dbReference>
<dbReference type="GO" id="GO:0005524">
    <property type="term" value="F:ATP binding"/>
    <property type="evidence" value="ECO:0007669"/>
    <property type="project" value="UniProtKB-UniRule"/>
</dbReference>
<dbReference type="Gene3D" id="1.20.120.720">
    <property type="entry name" value="Myosin VI head, motor domain, U50 subdomain"/>
    <property type="match status" value="1"/>
</dbReference>
<dbReference type="PRINTS" id="PR00193">
    <property type="entry name" value="MYOSINHEAVY"/>
</dbReference>
<keyword evidence="11" id="KW-0514">Muscle protein</keyword>
<dbReference type="Pfam" id="PF01576">
    <property type="entry name" value="Myosin_tail_1"/>
    <property type="match status" value="1"/>
</dbReference>
<dbReference type="Gene3D" id="1.20.5.340">
    <property type="match status" value="3"/>
</dbReference>
<dbReference type="EMBL" id="AACZ04048040">
    <property type="status" value="NOT_ANNOTATED_CDS"/>
    <property type="molecule type" value="Genomic_DNA"/>
</dbReference>
<evidence type="ECO:0000256" key="1">
    <source>
        <dbReference type="ARBA" id="ARBA00004657"/>
    </source>
</evidence>
<feature type="coiled-coil region" evidence="16">
    <location>
        <begin position="1450"/>
        <end position="1688"/>
    </location>
</feature>
<dbReference type="SMART" id="SM00242">
    <property type="entry name" value="MYSc"/>
    <property type="match status" value="1"/>
</dbReference>
<dbReference type="SUPFAM" id="SSF90257">
    <property type="entry name" value="Myosin rod fragments"/>
    <property type="match status" value="3"/>
</dbReference>
<feature type="coiled-coil region" evidence="16">
    <location>
        <begin position="845"/>
        <end position="1153"/>
    </location>
</feature>
<comment type="subcellular location">
    <subcellularLocation>
        <location evidence="1">Cytoplasm</location>
        <location evidence="1">Myofibril</location>
    </subcellularLocation>
</comment>
<dbReference type="GO" id="GO:0003774">
    <property type="term" value="F:cytoskeletal motor activity"/>
    <property type="evidence" value="ECO:0007669"/>
    <property type="project" value="UniProtKB-UniRule"/>
</dbReference>
<dbReference type="InterPro" id="IPR014751">
    <property type="entry name" value="XRCC4-like_C"/>
</dbReference>
<evidence type="ECO:0000256" key="6">
    <source>
        <dbReference type="ARBA" id="ARBA00022840"/>
    </source>
</evidence>
<evidence type="ECO:0000256" key="4">
    <source>
        <dbReference type="ARBA" id="ARBA00022490"/>
    </source>
</evidence>
<keyword evidence="8 16" id="KW-0175">Coiled coil</keyword>
<dbReference type="Pfam" id="PF00063">
    <property type="entry name" value="Myosin_head"/>
    <property type="match status" value="1"/>
</dbReference>
<dbReference type="FunFam" id="1.10.10.820:FF:000001">
    <property type="entry name" value="Myosin heavy chain"/>
    <property type="match status" value="1"/>
</dbReference>
<feature type="coiled-coil region" evidence="16">
    <location>
        <begin position="1717"/>
        <end position="1920"/>
    </location>
</feature>
<evidence type="ECO:0000256" key="7">
    <source>
        <dbReference type="ARBA" id="ARBA00022860"/>
    </source>
</evidence>
<dbReference type="EMBL" id="AACZ04048041">
    <property type="status" value="NOT_ANNOTATED_CDS"/>
    <property type="molecule type" value="Genomic_DNA"/>
</dbReference>
<dbReference type="FunFam" id="1.20.58.530:FF:000001">
    <property type="entry name" value="Myosin heavy chain"/>
    <property type="match status" value="1"/>
</dbReference>
<keyword evidence="10 15" id="KW-0505">Motor protein</keyword>
<dbReference type="GO" id="GO:0016459">
    <property type="term" value="C:myosin complex"/>
    <property type="evidence" value="ECO:0007669"/>
    <property type="project" value="UniProtKB-KW"/>
</dbReference>
<dbReference type="Ensembl" id="ENSPTRT00000077579.1">
    <property type="protein sequence ID" value="ENSPTRP00000083104.1"/>
    <property type="gene ID" value="ENSPTRG00000015191.4"/>
</dbReference>
<gene>
    <name evidence="19 21" type="primary">MYH15</name>
</gene>
<evidence type="ECO:0000256" key="11">
    <source>
        <dbReference type="ARBA" id="ARBA00023179"/>
    </source>
</evidence>
<dbReference type="InterPro" id="IPR027417">
    <property type="entry name" value="P-loop_NTPase"/>
</dbReference>
<dbReference type="InterPro" id="IPR002928">
    <property type="entry name" value="Myosin_tail"/>
</dbReference>
<reference evidence="19" key="3">
    <citation type="submission" date="2025-09" db="UniProtKB">
        <authorList>
            <consortium name="Ensembl"/>
        </authorList>
    </citation>
    <scope>IDENTIFICATION</scope>
</reference>
<evidence type="ECO:0000256" key="2">
    <source>
        <dbReference type="ARBA" id="ARBA00008314"/>
    </source>
</evidence>
<dbReference type="EMBL" id="AACZ04048039">
    <property type="status" value="NOT_ANNOTATED_CDS"/>
    <property type="molecule type" value="Genomic_DNA"/>
</dbReference>
<dbReference type="PANTHER" id="PTHR45615:SF26">
    <property type="entry name" value="MYOSIN-15"/>
    <property type="match status" value="1"/>
</dbReference>
<feature type="coiled-coil region" evidence="16">
    <location>
        <begin position="1190"/>
        <end position="1414"/>
    </location>
</feature>
<evidence type="ECO:0000256" key="3">
    <source>
        <dbReference type="ARBA" id="ARBA00022433"/>
    </source>
</evidence>
<keyword evidence="3" id="KW-0787">Thick filament</keyword>
<dbReference type="FunFam" id="1.20.5.340:FF:000019">
    <property type="entry name" value="Myosin heavy chain, isoform G"/>
    <property type="match status" value="1"/>
</dbReference>
<dbReference type="VGNC" id="VGNC:12020">
    <property type="gene designation" value="MYH15"/>
</dbReference>
<evidence type="ECO:0000256" key="16">
    <source>
        <dbReference type="SAM" id="Coils"/>
    </source>
</evidence>
<evidence type="ECO:0000256" key="9">
    <source>
        <dbReference type="ARBA" id="ARBA00023123"/>
    </source>
</evidence>
<dbReference type="Gene3D" id="1.20.5.4820">
    <property type="match status" value="1"/>
</dbReference>
<dbReference type="FunFam" id="2.30.30.360:FF:000001">
    <property type="entry name" value="Myosin heavy chain"/>
    <property type="match status" value="1"/>
</dbReference>
<evidence type="ECO:0000256" key="5">
    <source>
        <dbReference type="ARBA" id="ARBA00022741"/>
    </source>
</evidence>
<name>A0A2I3T1I4_PANTR</name>
<accession>A0A2I3T1I4</accession>
<dbReference type="EMBL" id="AACZ04048037">
    <property type="status" value="NOT_ANNOTATED_CDS"/>
    <property type="molecule type" value="Genomic_DNA"/>
</dbReference>
<evidence type="ECO:0000259" key="17">
    <source>
        <dbReference type="PROSITE" id="PS51456"/>
    </source>
</evidence>
<dbReference type="PROSITE" id="PS51456">
    <property type="entry name" value="MYOSIN_MOTOR"/>
    <property type="match status" value="1"/>
</dbReference>
<organism evidence="19 20">
    <name type="scientific">Pan troglodytes</name>
    <name type="common">Chimpanzee</name>
    <dbReference type="NCBI Taxonomy" id="9598"/>
    <lineage>
        <taxon>Eukaryota</taxon>
        <taxon>Metazoa</taxon>
        <taxon>Chordata</taxon>
        <taxon>Craniata</taxon>
        <taxon>Vertebrata</taxon>
        <taxon>Euteleostomi</taxon>
        <taxon>Mammalia</taxon>
        <taxon>Eutheria</taxon>
        <taxon>Euarchontoglires</taxon>
        <taxon>Primates</taxon>
        <taxon>Haplorrhini</taxon>
        <taxon>Catarrhini</taxon>
        <taxon>Hominidae</taxon>
        <taxon>Pan</taxon>
    </lineage>
</organism>
<keyword evidence="6 15" id="KW-0067">ATP-binding</keyword>
<dbReference type="Gene3D" id="1.10.10.820">
    <property type="match status" value="1"/>
</dbReference>
<dbReference type="PROSITE" id="PS51844">
    <property type="entry name" value="SH3_LIKE"/>
    <property type="match status" value="1"/>
</dbReference>
<dbReference type="PANTHER" id="PTHR45615">
    <property type="entry name" value="MYOSIN HEAVY CHAIN, NON-MUSCLE"/>
    <property type="match status" value="1"/>
</dbReference>
<dbReference type="Gene3D" id="1.20.58.530">
    <property type="match status" value="1"/>
</dbReference>
<comment type="subunit">
    <text evidence="14">Muscle myosin is a hexameric protein that consists of 2 heavy chain subunits (MHC), 2 alkali light chain subunits (MLC) and 2 regulatory light chain subunits (MLC-2).</text>
</comment>
<comment type="function">
    <text evidence="13">Muscle contraction.</text>
</comment>
<dbReference type="Pfam" id="PF02736">
    <property type="entry name" value="Myosin_N"/>
    <property type="match status" value="1"/>
</dbReference>
<dbReference type="GeneTree" id="ENSGT00940000160318"/>
<proteinExistence type="inferred from homology"/>
<reference evidence="19 20" key="1">
    <citation type="journal article" date="2005" name="Nature">
        <title>Initial sequence of the chimpanzee genome and comparison with the human genome.</title>
        <authorList>
            <consortium name="Chimpanzee sequencing and analysis consortium"/>
        </authorList>
    </citation>
    <scope>NUCLEOTIDE SEQUENCE [LARGE SCALE GENOMIC DNA]</scope>
</reference>
<evidence type="ECO:0000259" key="18">
    <source>
        <dbReference type="PROSITE" id="PS51844"/>
    </source>
</evidence>
<dbReference type="Proteomes" id="UP000002277">
    <property type="component" value="Chromosome 3"/>
</dbReference>
<dbReference type="Gene3D" id="2.30.30.360">
    <property type="entry name" value="Myosin S1 fragment, N-terminal"/>
    <property type="match status" value="1"/>
</dbReference>
<comment type="similarity">
    <text evidence="2 15">Belongs to the TRAFAC class myosin-kinesin ATPase superfamily. Myosin family.</text>
</comment>
<dbReference type="FunFam" id="1.20.5.370:FF:000001">
    <property type="entry name" value="Myosin heavy chain"/>
    <property type="match status" value="1"/>
</dbReference>
<dbReference type="InterPro" id="IPR008989">
    <property type="entry name" value="Myosin_S1_N"/>
</dbReference>
<evidence type="ECO:0000256" key="12">
    <source>
        <dbReference type="ARBA" id="ARBA00023203"/>
    </source>
</evidence>
<dbReference type="FunFam" id="1.20.5.4820:FF:000001">
    <property type="entry name" value="Myosin heavy chain"/>
    <property type="match status" value="1"/>
</dbReference>
<dbReference type="GO" id="GO:0005516">
    <property type="term" value="F:calmodulin binding"/>
    <property type="evidence" value="ECO:0007669"/>
    <property type="project" value="UniProtKB-KW"/>
</dbReference>
<dbReference type="FunFam" id="3.40.850.10:FF:000101">
    <property type="entry name" value="Slow myosin heavy chain 2"/>
    <property type="match status" value="1"/>
</dbReference>
<evidence type="ECO:0000256" key="13">
    <source>
        <dbReference type="ARBA" id="ARBA00037488"/>
    </source>
</evidence>
<feature type="domain" description="Myosin N-terminal SH3-like" evidence="18">
    <location>
        <begin position="48"/>
        <end position="98"/>
    </location>
</feature>
<evidence type="ECO:0000313" key="19">
    <source>
        <dbReference type="Ensembl" id="ENSPTRP00000083104.1"/>
    </source>
</evidence>
<dbReference type="GO" id="GO:0032982">
    <property type="term" value="C:myosin filament"/>
    <property type="evidence" value="ECO:0007669"/>
    <property type="project" value="UniProtKB-KW"/>
</dbReference>
<evidence type="ECO:0000313" key="20">
    <source>
        <dbReference type="Proteomes" id="UP000002277"/>
    </source>
</evidence>
<feature type="domain" description="Myosin motor" evidence="17">
    <location>
        <begin position="102"/>
        <end position="781"/>
    </location>
</feature>
<dbReference type="Gene3D" id="3.40.850.10">
    <property type="entry name" value="Kinesin motor domain"/>
    <property type="match status" value="1"/>
</dbReference>
<dbReference type="Bgee" id="ENSPTRG00000015191">
    <property type="expression patterns" value="Expressed in pituitary gland and 5 other cell types or tissues"/>
</dbReference>
<evidence type="ECO:0000256" key="8">
    <source>
        <dbReference type="ARBA" id="ARBA00023054"/>
    </source>
</evidence>
<evidence type="ECO:0000313" key="21">
    <source>
        <dbReference type="VGNC" id="VGNC:12020"/>
    </source>
</evidence>
<dbReference type="GO" id="GO:0051015">
    <property type="term" value="F:actin filament binding"/>
    <property type="evidence" value="ECO:0007669"/>
    <property type="project" value="InterPro"/>
</dbReference>
<dbReference type="SUPFAM" id="SSF52540">
    <property type="entry name" value="P-loop containing nucleoside triphosphate hydrolases"/>
    <property type="match status" value="1"/>
</dbReference>
<dbReference type="InterPro" id="IPR004009">
    <property type="entry name" value="SH3_Myosin"/>
</dbReference>
<sequence length="1931" mass="222807">VESCLLTFRDFFWWIALIKMDLSDLGEAAAFLRRSEAELLLLQATALDGKKKCWIPDGENAYIEAEVKGSEDDETVIVETADGKSLSIKEDKIQQMNPPEFEMIEDMAMLTHLNEASVLHTLKRRYGQWMIYTYSGLFCVTINPYKWLPVYQKEVVAAYKGKRRSEAPPHIFAVANNAFQDMLHSEGESGAGKTVNSKHIIQYFATIAAMSESRKKPGALEDQIMQANTILEAFGNAKTLRNDNSSRFGKFIRMHFGARGMLSSVDIDIYLLEKSRVIFQQAGERNYHIFYQILSGQKELHDMLLVSANPSDFHFCSCGAVTVESLDDAEELLATEQAMDILGFLPDEKYGCYKLTGAIMHFGNMKFKQKPREEQLEADGTENADKAAFLMGINSSELVKCLIHPRIKVGNEYVTRGQTIEQVTCAVGALSKSMYERMFKWLVARINRALDAKLSRQFFIGILDITGFEILEYNSLEQLCINFTNEKLQQFFNRHMFVLEQEEYKKESIEWVSIGFGLDLQACIDLIEKPMGILSILEEECMFPKATDLTFKTKLFDNHFGKSVHLQKPKPDKKKFEAHFELVHYAGVVPYNISGWLEKNKDLLNETVVAVFQKSSNRLLASLFENYMSTDSAIPFGETKRKKGASFQTVASLHKENLNKLMTNLKSTAPHFVRCINPNVNKIPGILDPYLVLQQLRCNGVLEGIRICREGFPNRLQYADFKQRYCILNPRTFPKSKFVSSRKAAEELLGSLEIDHTQYRFGITKVFFKAGFLGQLEAIRDERLSKVFTLFQARAQGKLMRIKFQKILEERDALILIQWNIRAFMAVKNWPWMRLFFKIKPLVKSSEVGEEIAGLKEECAQLQKALEKSEFQREELKAKQVSLTQEKNDLILQLQAEQETLANVEEQCEWLIKSKIQLEARVKELSERVEEEEEINSELTARGRKLEDECFELKKEIDDLETMLVKSEKEKRTTEHKVKNLTEEVEFLNEDISKLNRAAKVVQEAHQQTLDDLHMEEEKLSSLSKANLKLEQQVDELEGALEQERKARMNCERELHKLEGNLKLNRESMENLESSQRHLAEELRNQMNSKVENEKGLVAQLQKTVKELQTQIKDLKEKLEAERTTRAKLERERADLTQDLADLNERLEEVGGSSLAQLEITKKQETKFQKLRRDMEEATLHFEATSASLKKRHADSLAELEGQVENLQQVKQKLEKDKSDLQLEVDDLLTRVEQMTRAKANAEKLCTLYEERLHEATAKLDKVTQLANDLAAQKTKLWSESGEFLRRLEEKEALINQLSREKSNFTRQIEDLRGQLEKETKSQSALAHALQKAQRDCDLLREQYEEEQEVKAELHRTLSKVNAEMVQWRMKYENNVIQRTEDLEDAKKELAIRLQEAAEAMGVANARNASLERARHQLQLELGDALSDLGKVRSAAARLDQKQLQSGKALADWKQKHEESQALLDASQKEIQALSTELLKLKNTYEESIVGQETLRRENKNLQEEISNLTNQVREGTKNLTEMEKVKKLIEEEKTEVQVTLEETEGALERNESKILRFQLELLEAKAELERKLSEKDEEIENFRRKQQCTIDSLQSSLDSEAKSRIEVTRLKKKMEEDLSEMELQLSCANRQVSEATKSLGQLQIQIKDLQMQLDDSTQLNSDLKEQVAVAERRNSLLQSELEDLRSLQEQTERGRRLSEEELLEATERINLFYTQNTSLLSQKKKLEADVARMQKEAEEVEQECQNAEEKAKKAAIEAANLSEELKKKQDTIAHLERTRENMEQTITDLQKRLAEAEQMALMGSRKQIQKLESRVRELEGELEGEIRRSAEAQRGARRLERCIKELTYQAEEDKKNLSRMQTQMDKLQLKVQNYKQQVEVAETQANQYLSKYKKQQHELNEVKERAEVAESQVNKLKIKAREFGKKVQEE</sequence>
<evidence type="ECO:0000256" key="15">
    <source>
        <dbReference type="PROSITE-ProRule" id="PRU00782"/>
    </source>
</evidence>
<protein>
    <submittedName>
        <fullName evidence="19">Myosin heavy chain 15</fullName>
    </submittedName>
</protein>
<keyword evidence="12 15" id="KW-0009">Actin-binding</keyword>
<keyword evidence="5 15" id="KW-0547">Nucleotide-binding</keyword>
<dbReference type="SUPFAM" id="SSF57997">
    <property type="entry name" value="Tropomyosin"/>
    <property type="match status" value="1"/>
</dbReference>
<evidence type="ECO:0000256" key="10">
    <source>
        <dbReference type="ARBA" id="ARBA00023175"/>
    </source>
</evidence>
<feature type="region of interest" description="Actin-binding" evidence="15">
    <location>
        <begin position="658"/>
        <end position="680"/>
    </location>
</feature>
<dbReference type="FunFam" id="1.20.120.720:FF:000001">
    <property type="entry name" value="Myosin heavy chain, muscle"/>
    <property type="match status" value="1"/>
</dbReference>
<dbReference type="EMBL" id="AACZ04048038">
    <property type="status" value="NOT_ANNOTATED_CDS"/>
    <property type="molecule type" value="Genomic_DNA"/>
</dbReference>
<keyword evidence="9 15" id="KW-0518">Myosin</keyword>
<keyword evidence="4" id="KW-0963">Cytoplasm</keyword>
<keyword evidence="7" id="KW-0112">Calmodulin-binding</keyword>
<keyword evidence="20" id="KW-1185">Reference proteome</keyword>
<feature type="binding site" evidence="15">
    <location>
        <begin position="187"/>
        <end position="194"/>
    </location>
    <ligand>
        <name>ATP</name>
        <dbReference type="ChEBI" id="CHEBI:30616"/>
    </ligand>
</feature>
<reference evidence="19" key="2">
    <citation type="submission" date="2025-08" db="UniProtKB">
        <authorList>
            <consortium name="Ensembl"/>
        </authorList>
    </citation>
    <scope>IDENTIFICATION</scope>
</reference>
<dbReference type="Gene3D" id="1.20.5.370">
    <property type="match status" value="5"/>
</dbReference>
<dbReference type="OMA" id="RKQQCAI"/>
<dbReference type="GO" id="GO:0030016">
    <property type="term" value="C:myofibril"/>
    <property type="evidence" value="ECO:0007669"/>
    <property type="project" value="UniProtKB-SubCell"/>
</dbReference>
<dbReference type="InterPro" id="IPR001609">
    <property type="entry name" value="Myosin_head_motor_dom-like"/>
</dbReference>